<protein>
    <submittedName>
        <fullName evidence="3">DUF4399 domain-containing protein</fullName>
    </submittedName>
</protein>
<proteinExistence type="predicted"/>
<dbReference type="KEGG" id="mhey:H2LOC_017055"/>
<dbReference type="Proteomes" id="UP000309061">
    <property type="component" value="Chromosome"/>
</dbReference>
<organism evidence="3 4">
    <name type="scientific">Methylocystis heyeri</name>
    <dbReference type="NCBI Taxonomy" id="391905"/>
    <lineage>
        <taxon>Bacteria</taxon>
        <taxon>Pseudomonadati</taxon>
        <taxon>Pseudomonadota</taxon>
        <taxon>Alphaproteobacteria</taxon>
        <taxon>Hyphomicrobiales</taxon>
        <taxon>Methylocystaceae</taxon>
        <taxon>Methylocystis</taxon>
    </lineage>
</organism>
<keyword evidence="4" id="KW-1185">Reference proteome</keyword>
<name>A0A6B8KKJ8_9HYPH</name>
<evidence type="ECO:0000313" key="4">
    <source>
        <dbReference type="Proteomes" id="UP000309061"/>
    </source>
</evidence>
<dbReference type="EMBL" id="CP046052">
    <property type="protein sequence ID" value="QGM48129.1"/>
    <property type="molecule type" value="Genomic_DNA"/>
</dbReference>
<dbReference type="OrthoDB" id="531568at2"/>
<feature type="domain" description="DUF4399" evidence="2">
    <location>
        <begin position="51"/>
        <end position="141"/>
    </location>
</feature>
<dbReference type="Pfam" id="PF14347">
    <property type="entry name" value="DUF4399"/>
    <property type="match status" value="1"/>
</dbReference>
<dbReference type="InterPro" id="IPR025512">
    <property type="entry name" value="DUF4399"/>
</dbReference>
<evidence type="ECO:0000259" key="2">
    <source>
        <dbReference type="Pfam" id="PF14347"/>
    </source>
</evidence>
<evidence type="ECO:0000313" key="3">
    <source>
        <dbReference type="EMBL" id="QGM48129.1"/>
    </source>
</evidence>
<evidence type="ECO:0000256" key="1">
    <source>
        <dbReference type="SAM" id="MobiDB-lite"/>
    </source>
</evidence>
<sequence length="151" mass="16533">MSEAIHVTAVEGDDAPPAAGASSGRTPAPPDAAVYFVYPSNHETIYPSSTIRFGLRNMGVAPAKVDKANTGHHHLLIDVDEAPRLDEPIPNDSQHLHFGGGQTEKKITLTPGRHTLQLILGDYQHIPHDPPVISERIEVFVMKPKKKRNRL</sequence>
<accession>A0A6B8KKJ8</accession>
<feature type="region of interest" description="Disordered" evidence="1">
    <location>
        <begin position="1"/>
        <end position="26"/>
    </location>
</feature>
<gene>
    <name evidence="3" type="ORF">H2LOC_017055</name>
</gene>
<reference evidence="3 4" key="1">
    <citation type="submission" date="2019-11" db="EMBL/GenBank/DDBJ databases">
        <title>The genome sequence of Methylocystis heyeri.</title>
        <authorList>
            <person name="Oshkin I.Y."/>
            <person name="Miroshnikov K."/>
            <person name="Dedysh S.N."/>
        </authorList>
    </citation>
    <scope>NUCLEOTIDE SEQUENCE [LARGE SCALE GENOMIC DNA]</scope>
    <source>
        <strain evidence="3 4">H2</strain>
    </source>
</reference>
<dbReference type="AlphaFoldDB" id="A0A6B8KKJ8"/>